<dbReference type="InterPro" id="IPR011607">
    <property type="entry name" value="MGS-like_dom"/>
</dbReference>
<dbReference type="InterPro" id="IPR016193">
    <property type="entry name" value="Cytidine_deaminase-like"/>
</dbReference>
<dbReference type="UniPathway" id="UPA00074">
    <property type="reaction ID" value="UER00133"/>
</dbReference>
<dbReference type="GO" id="GO:0006189">
    <property type="term" value="P:'de novo' IMP biosynthetic process"/>
    <property type="evidence" value="ECO:0007669"/>
    <property type="project" value="UniProtKB-UniRule"/>
</dbReference>
<dbReference type="HAMAP" id="MF_00139">
    <property type="entry name" value="PurH"/>
    <property type="match status" value="1"/>
</dbReference>
<accession>A0A1A8XVH6</accession>
<dbReference type="FunFam" id="3.40.50.1380:FF:000001">
    <property type="entry name" value="Bifunctional purine biosynthesis protein PurH"/>
    <property type="match status" value="1"/>
</dbReference>
<keyword evidence="5 10" id="KW-0658">Purine biosynthesis</keyword>
<dbReference type="Gene3D" id="3.40.140.20">
    <property type="match status" value="2"/>
</dbReference>
<keyword evidence="4 10" id="KW-0808">Transferase</keyword>
<dbReference type="NCBIfam" id="NF002049">
    <property type="entry name" value="PRK00881.1"/>
    <property type="match status" value="1"/>
</dbReference>
<evidence type="ECO:0000313" key="13">
    <source>
        <dbReference type="Proteomes" id="UP000199169"/>
    </source>
</evidence>
<dbReference type="Gene3D" id="3.40.50.1380">
    <property type="entry name" value="Methylglyoxal synthase-like domain"/>
    <property type="match status" value="1"/>
</dbReference>
<proteinExistence type="inferred from homology"/>
<dbReference type="FunFam" id="3.40.140.20:FF:000001">
    <property type="entry name" value="Bifunctional purine biosynthesis protein PurH"/>
    <property type="match status" value="1"/>
</dbReference>
<name>A0A1A8XVH6_9PROT</name>
<evidence type="ECO:0000256" key="1">
    <source>
        <dbReference type="ARBA" id="ARBA00004844"/>
    </source>
</evidence>
<dbReference type="SMART" id="SM00798">
    <property type="entry name" value="AICARFT_IMPCHas"/>
    <property type="match status" value="1"/>
</dbReference>
<dbReference type="PANTHER" id="PTHR11692">
    <property type="entry name" value="BIFUNCTIONAL PURINE BIOSYNTHESIS PROTEIN PURH"/>
    <property type="match status" value="1"/>
</dbReference>
<comment type="similarity">
    <text evidence="3 10">Belongs to the PurH family.</text>
</comment>
<evidence type="ECO:0000256" key="6">
    <source>
        <dbReference type="ARBA" id="ARBA00022801"/>
    </source>
</evidence>
<comment type="pathway">
    <text evidence="1 10">Purine metabolism; IMP biosynthesis via de novo pathway; IMP from 5-formamido-1-(5-phospho-D-ribosyl)imidazole-4-carboxamide: step 1/1.</text>
</comment>
<dbReference type="EC" id="3.5.4.10" evidence="10"/>
<reference evidence="12 13" key="1">
    <citation type="submission" date="2016-06" db="EMBL/GenBank/DDBJ databases">
        <authorList>
            <person name="Kjaerup R.B."/>
            <person name="Dalgaard T.S."/>
            <person name="Juul-Madsen H.R."/>
        </authorList>
    </citation>
    <scope>NUCLEOTIDE SEQUENCE [LARGE SCALE GENOMIC DNA]</scope>
    <source>
        <strain evidence="12">3</strain>
    </source>
</reference>
<comment type="catalytic activity">
    <reaction evidence="8 10">
        <text>(6R)-10-formyltetrahydrofolate + 5-amino-1-(5-phospho-beta-D-ribosyl)imidazole-4-carboxamide = 5-formamido-1-(5-phospho-D-ribosyl)imidazole-4-carboxamide + (6S)-5,6,7,8-tetrahydrofolate</text>
        <dbReference type="Rhea" id="RHEA:22192"/>
        <dbReference type="ChEBI" id="CHEBI:57453"/>
        <dbReference type="ChEBI" id="CHEBI:58467"/>
        <dbReference type="ChEBI" id="CHEBI:58475"/>
        <dbReference type="ChEBI" id="CHEBI:195366"/>
        <dbReference type="EC" id="2.1.2.3"/>
    </reaction>
</comment>
<evidence type="ECO:0000256" key="8">
    <source>
        <dbReference type="ARBA" id="ARBA00050488"/>
    </source>
</evidence>
<dbReference type="EC" id="2.1.2.3" evidence="10"/>
<evidence type="ECO:0000256" key="10">
    <source>
        <dbReference type="HAMAP-Rule" id="MF_00139"/>
    </source>
</evidence>
<evidence type="ECO:0000256" key="7">
    <source>
        <dbReference type="ARBA" id="ARBA00023268"/>
    </source>
</evidence>
<dbReference type="InterPro" id="IPR024051">
    <property type="entry name" value="AICAR_Tfase_dup_dom_sf"/>
</dbReference>
<keyword evidence="13" id="KW-1185">Reference proteome</keyword>
<dbReference type="CDD" id="cd01421">
    <property type="entry name" value="IMPCH"/>
    <property type="match status" value="1"/>
</dbReference>
<dbReference type="STRING" id="1860102.ACCAA_510027"/>
<protein>
    <recommendedName>
        <fullName evidence="10">Bifunctional purine biosynthesis protein PurH</fullName>
    </recommendedName>
    <domain>
        <recommendedName>
            <fullName evidence="10">Phosphoribosylaminoimidazolecarboxamide formyltransferase</fullName>
            <ecNumber evidence="10">2.1.2.3</ecNumber>
        </recommendedName>
        <alternativeName>
            <fullName evidence="10">AICAR transformylase</fullName>
        </alternativeName>
    </domain>
    <domain>
        <recommendedName>
            <fullName evidence="10">IMP cyclohydrolase</fullName>
            <ecNumber evidence="10">3.5.4.10</ecNumber>
        </recommendedName>
        <alternativeName>
            <fullName evidence="10">ATIC</fullName>
        </alternativeName>
        <alternativeName>
            <fullName evidence="10">IMP synthase</fullName>
        </alternativeName>
        <alternativeName>
            <fullName evidence="10">Inosinicase</fullName>
        </alternativeName>
    </domain>
</protein>
<evidence type="ECO:0000256" key="4">
    <source>
        <dbReference type="ARBA" id="ARBA00022679"/>
    </source>
</evidence>
<evidence type="ECO:0000256" key="3">
    <source>
        <dbReference type="ARBA" id="ARBA00007667"/>
    </source>
</evidence>
<dbReference type="SMART" id="SM00851">
    <property type="entry name" value="MGS"/>
    <property type="match status" value="1"/>
</dbReference>
<evidence type="ECO:0000313" key="12">
    <source>
        <dbReference type="EMBL" id="SBT07978.1"/>
    </source>
</evidence>
<comment type="catalytic activity">
    <reaction evidence="9 10">
        <text>IMP + H2O = 5-formamido-1-(5-phospho-D-ribosyl)imidazole-4-carboxamide</text>
        <dbReference type="Rhea" id="RHEA:18445"/>
        <dbReference type="ChEBI" id="CHEBI:15377"/>
        <dbReference type="ChEBI" id="CHEBI:58053"/>
        <dbReference type="ChEBI" id="CHEBI:58467"/>
        <dbReference type="EC" id="3.5.4.10"/>
    </reaction>
</comment>
<dbReference type="EMBL" id="FLQX01000129">
    <property type="protein sequence ID" value="SBT07978.1"/>
    <property type="molecule type" value="Genomic_DNA"/>
</dbReference>
<evidence type="ECO:0000256" key="5">
    <source>
        <dbReference type="ARBA" id="ARBA00022755"/>
    </source>
</evidence>
<sequence>MKIRQALISLSNKNGALEFAQGLIAHGVKLLSTGGTAKLLRDAGLPVTEVGDYTGFPEMLDGRVKTLHPRVHGGILARRDSPEHMATLEQHDIPTIDLVCVNLYPFRETVANPAVTLVEAIENIDIGGPAMVRSAAKNYAGVAVVTDPEDYPALLAEMASSAGALSLGTRFALAKKAFVHTARYDGAIANWLTALDDANQPQPFPEQLQLAFDRVETLRYGENPHQQAAFYRDPAPTAGSIANYRQLQGKELSYNNIADADAAWECVKTFDTPACVIIKHANPCGVAVDVNLVSAYAKAFQTDSTSAFGGIIAFNGTVDHEVVAAMNARKHFVEVLLAPAFTDAAREMLAAKQNLRVLELPLARVYHAFELKRVGGGLLVQTPDRFNVQPADLRVVTQVAPSATQIEDLLFAYRVAKFVKSNAIVFCGGGMTLGVGAGQMSRVDSTRIAASKAQSAGLDLAGSCVASDAFFPFRDGLDVVAGAGAKAVIQPGGSVRDDEVISAADEHGLAMVFTGARHFRH</sequence>
<dbReference type="PIRSF" id="PIRSF000414">
    <property type="entry name" value="AICARFT_IMPCHas"/>
    <property type="match status" value="1"/>
</dbReference>
<keyword evidence="6 10" id="KW-0378">Hydrolase</keyword>
<comment type="domain">
    <text evidence="10">The IMP cyclohydrolase activity resides in the N-terminal region.</text>
</comment>
<dbReference type="InterPro" id="IPR002695">
    <property type="entry name" value="PurH-like"/>
</dbReference>
<dbReference type="SUPFAM" id="SSF53927">
    <property type="entry name" value="Cytidine deaminase-like"/>
    <property type="match status" value="1"/>
</dbReference>
<dbReference type="GO" id="GO:0005829">
    <property type="term" value="C:cytosol"/>
    <property type="evidence" value="ECO:0007669"/>
    <property type="project" value="TreeGrafter"/>
</dbReference>
<keyword evidence="7 10" id="KW-0511">Multifunctional enzyme</keyword>
<dbReference type="RefSeq" id="WP_186408000.1">
    <property type="nucleotide sequence ID" value="NZ_FLQX01000129.1"/>
</dbReference>
<dbReference type="SUPFAM" id="SSF52335">
    <property type="entry name" value="Methylglyoxal synthase-like"/>
    <property type="match status" value="1"/>
</dbReference>
<evidence type="ECO:0000256" key="9">
    <source>
        <dbReference type="ARBA" id="ARBA00050687"/>
    </source>
</evidence>
<dbReference type="InterPro" id="IPR036914">
    <property type="entry name" value="MGS-like_dom_sf"/>
</dbReference>
<dbReference type="PROSITE" id="PS51855">
    <property type="entry name" value="MGS"/>
    <property type="match status" value="1"/>
</dbReference>
<dbReference type="Pfam" id="PF01808">
    <property type="entry name" value="AICARFT_IMPCHas"/>
    <property type="match status" value="1"/>
</dbReference>
<dbReference type="NCBIfam" id="TIGR00355">
    <property type="entry name" value="purH"/>
    <property type="match status" value="1"/>
</dbReference>
<feature type="domain" description="MGS-like" evidence="11">
    <location>
        <begin position="1"/>
        <end position="146"/>
    </location>
</feature>
<evidence type="ECO:0000259" key="11">
    <source>
        <dbReference type="PROSITE" id="PS51855"/>
    </source>
</evidence>
<dbReference type="GO" id="GO:0003937">
    <property type="term" value="F:IMP cyclohydrolase activity"/>
    <property type="evidence" value="ECO:0007669"/>
    <property type="project" value="UniProtKB-UniRule"/>
</dbReference>
<gene>
    <name evidence="10 12" type="primary">purH</name>
    <name evidence="12" type="ORF">ACCAA_510027</name>
</gene>
<dbReference type="FunFam" id="3.40.140.20:FF:000002">
    <property type="entry name" value="Bifunctional purine biosynthesis protein PurH"/>
    <property type="match status" value="1"/>
</dbReference>
<dbReference type="Pfam" id="PF02142">
    <property type="entry name" value="MGS"/>
    <property type="match status" value="1"/>
</dbReference>
<organism evidence="12 13">
    <name type="scientific">Candidatus Accumulibacter aalborgensis</name>
    <dbReference type="NCBI Taxonomy" id="1860102"/>
    <lineage>
        <taxon>Bacteria</taxon>
        <taxon>Pseudomonadati</taxon>
        <taxon>Pseudomonadota</taxon>
        <taxon>Betaproteobacteria</taxon>
        <taxon>Candidatus Accumulibacter</taxon>
    </lineage>
</organism>
<dbReference type="GO" id="GO:0004643">
    <property type="term" value="F:phosphoribosylaminoimidazolecarboxamide formyltransferase activity"/>
    <property type="evidence" value="ECO:0007669"/>
    <property type="project" value="UniProtKB-UniRule"/>
</dbReference>
<comment type="pathway">
    <text evidence="2 10">Purine metabolism; IMP biosynthesis via de novo pathway; 5-formamido-1-(5-phospho-D-ribosyl)imidazole-4-carboxamide from 5-amino-1-(5-phospho-D-ribosyl)imidazole-4-carboxamide (10-formyl THF route): step 1/1.</text>
</comment>
<dbReference type="AlphaFoldDB" id="A0A1A8XVH6"/>
<evidence type="ECO:0000256" key="2">
    <source>
        <dbReference type="ARBA" id="ARBA00004954"/>
    </source>
</evidence>
<dbReference type="Proteomes" id="UP000199169">
    <property type="component" value="Unassembled WGS sequence"/>
</dbReference>
<dbReference type="PANTHER" id="PTHR11692:SF0">
    <property type="entry name" value="BIFUNCTIONAL PURINE BIOSYNTHESIS PROTEIN ATIC"/>
    <property type="match status" value="1"/>
</dbReference>